<evidence type="ECO:0000256" key="2">
    <source>
        <dbReference type="ARBA" id="ARBA00022723"/>
    </source>
</evidence>
<evidence type="ECO:0000313" key="5">
    <source>
        <dbReference type="Proteomes" id="UP000281962"/>
    </source>
</evidence>
<dbReference type="Gene3D" id="3.60.21.10">
    <property type="match status" value="1"/>
</dbReference>
<feature type="non-terminal residue" evidence="4">
    <location>
        <position position="1"/>
    </location>
</feature>
<accession>A0A497EVT3</accession>
<protein>
    <submittedName>
        <fullName evidence="4">Serine/threonine protein phosphatase</fullName>
    </submittedName>
</protein>
<dbReference type="AlphaFoldDB" id="A0A497EVT3"/>
<dbReference type="SUPFAM" id="SSF56300">
    <property type="entry name" value="Metallo-dependent phosphatases"/>
    <property type="match status" value="1"/>
</dbReference>
<evidence type="ECO:0000313" key="4">
    <source>
        <dbReference type="EMBL" id="RLE51337.1"/>
    </source>
</evidence>
<dbReference type="EMBL" id="QMQY01000006">
    <property type="protein sequence ID" value="RLE51337.1"/>
    <property type="molecule type" value="Genomic_DNA"/>
</dbReference>
<evidence type="ECO:0000256" key="1">
    <source>
        <dbReference type="ARBA" id="ARBA00001936"/>
    </source>
</evidence>
<dbReference type="InterPro" id="IPR029052">
    <property type="entry name" value="Metallo-depent_PP-like"/>
</dbReference>
<proteinExistence type="predicted"/>
<dbReference type="Proteomes" id="UP000281962">
    <property type="component" value="Unassembled WGS sequence"/>
</dbReference>
<organism evidence="4 5">
    <name type="scientific">Thermoproteota archaeon</name>
    <dbReference type="NCBI Taxonomy" id="2056631"/>
    <lineage>
        <taxon>Archaea</taxon>
        <taxon>Thermoproteota</taxon>
    </lineage>
</organism>
<sequence>WNDPDETGIKGAYPSPRGAGKIFGADCTEHFLKIVNGKIILRGHEATVNGYKISHKNKIITLFSRLGPPYWNLKAAYVLYDLEKPIEKLLESIKLIE</sequence>
<dbReference type="GO" id="GO:0046872">
    <property type="term" value="F:metal ion binding"/>
    <property type="evidence" value="ECO:0007669"/>
    <property type="project" value="UniProtKB-KW"/>
</dbReference>
<keyword evidence="2" id="KW-0479">Metal-binding</keyword>
<evidence type="ECO:0000256" key="3">
    <source>
        <dbReference type="ARBA" id="ARBA00023211"/>
    </source>
</evidence>
<dbReference type="InterPro" id="IPR051134">
    <property type="entry name" value="PPP_phosphatase"/>
</dbReference>
<dbReference type="PANTHER" id="PTHR45668:SF5">
    <property type="entry name" value="SERINE_THREONINE-PROTEIN PHOSPHATASE 5"/>
    <property type="match status" value="1"/>
</dbReference>
<keyword evidence="3" id="KW-0464">Manganese</keyword>
<comment type="cofactor">
    <cofactor evidence="1">
        <name>Mn(2+)</name>
        <dbReference type="ChEBI" id="CHEBI:29035"/>
    </cofactor>
</comment>
<gene>
    <name evidence="4" type="ORF">DRJ21_00305</name>
</gene>
<reference evidence="4 5" key="1">
    <citation type="submission" date="2018-06" db="EMBL/GenBank/DDBJ databases">
        <title>Extensive metabolic versatility and redundancy in microbially diverse, dynamic hydrothermal sediments.</title>
        <authorList>
            <person name="Dombrowski N."/>
            <person name="Teske A."/>
            <person name="Baker B.J."/>
        </authorList>
    </citation>
    <scope>NUCLEOTIDE SEQUENCE [LARGE SCALE GENOMIC DNA]</scope>
    <source>
        <strain evidence="4">B30_G17</strain>
    </source>
</reference>
<comment type="caution">
    <text evidence="4">The sequence shown here is derived from an EMBL/GenBank/DDBJ whole genome shotgun (WGS) entry which is preliminary data.</text>
</comment>
<name>A0A497EVT3_9CREN</name>
<dbReference type="PANTHER" id="PTHR45668">
    <property type="entry name" value="SERINE/THREONINE-PROTEIN PHOSPHATASE 5-RELATED"/>
    <property type="match status" value="1"/>
</dbReference>